<dbReference type="Proteomes" id="UP000588098">
    <property type="component" value="Unassembled WGS sequence"/>
</dbReference>
<sequence>MIDSPRERRVPAWRAAAVMTRQGSPAIYQIGSTAHVGQRHGTGRVPGTRCFNRDSAKGTLSDGLAISRQAIAYLEGNLWKPTLVSPGVYLLPS</sequence>
<reference evidence="1 2" key="1">
    <citation type="submission" date="2020-08" db="EMBL/GenBank/DDBJ databases">
        <title>Genomic Encyclopedia of Type Strains, Phase III (KMG-III): the genomes of soil and plant-associated and newly described type strains.</title>
        <authorList>
            <person name="Whitman W."/>
        </authorList>
    </citation>
    <scope>NUCLEOTIDE SEQUENCE [LARGE SCALE GENOMIC DNA]</scope>
    <source>
        <strain evidence="1 2">CECT 8305</strain>
    </source>
</reference>
<dbReference type="AlphaFoldDB" id="A0A7W9QGK8"/>
<comment type="caution">
    <text evidence="1">The sequence shown here is derived from an EMBL/GenBank/DDBJ whole genome shotgun (WGS) entry which is preliminary data.</text>
</comment>
<protein>
    <submittedName>
        <fullName evidence="1">Uncharacterized protein</fullName>
    </submittedName>
</protein>
<organism evidence="1 2">
    <name type="scientific">Streptomyces zagrosensis</name>
    <dbReference type="NCBI Taxonomy" id="1042984"/>
    <lineage>
        <taxon>Bacteria</taxon>
        <taxon>Bacillati</taxon>
        <taxon>Actinomycetota</taxon>
        <taxon>Actinomycetes</taxon>
        <taxon>Kitasatosporales</taxon>
        <taxon>Streptomycetaceae</taxon>
        <taxon>Streptomyces</taxon>
    </lineage>
</organism>
<accession>A0A7W9QGK8</accession>
<gene>
    <name evidence="1" type="ORF">FHS42_005938</name>
</gene>
<name>A0A7W9QGK8_9ACTN</name>
<dbReference type="EMBL" id="JACHJL010000019">
    <property type="protein sequence ID" value="MBB5938847.1"/>
    <property type="molecule type" value="Genomic_DNA"/>
</dbReference>
<evidence type="ECO:0000313" key="1">
    <source>
        <dbReference type="EMBL" id="MBB5938847.1"/>
    </source>
</evidence>
<evidence type="ECO:0000313" key="2">
    <source>
        <dbReference type="Proteomes" id="UP000588098"/>
    </source>
</evidence>
<proteinExistence type="predicted"/>
<keyword evidence="2" id="KW-1185">Reference proteome</keyword>